<sequence>MIRTLLQSSWQRKGVIVLITLVRSVILLLTPLLTKVILTEILPQENRKLLVVICIIMVLIPIVTCGLIIVDLYLSSFVIENGYRLRKKLFQMLLQKPGITLTKEKLLHLILDESEDLVGRLFRGIGNFFWLCSTIIIGFSLMLALLPVVGCVVLVLSLGLNLLLYRRSKVLEQSNIELLEQLTAWNQLSDLIFRGKLSILNNYPFLTKMQNTWNKQAEKLRDTQKKINRQVAHIKLWQDIIQSLCLLTIFSSLFWQIDHSKTTLIANTVAVYQIYQWLIPAMEVLVMLLLDFRQIKPVVTRLEQLQQKLAQKQLTIKSRTTAGELLPLEVQPGLLLIPEKLFLESKFVLTKGEKIWFMGKSGSGKTTLLQAILQYPESETARQARIDKISFGGRSIELITRNEWQAKCVFLTQKIKLYYGTLRENICLERKVSAEKLQLIMELLHFSPELRLRLDEMVYPDQVNFSGGQRQQIGLARALVRNPEILVLDESTSALDRELEKQILQNIVRKFPGLTILFISHRNYDHQKLFTKKLEVVADGAKLCIKNRTKDLAK</sequence>
<dbReference type="Gene3D" id="3.40.50.300">
    <property type="entry name" value="P-loop containing nucleotide triphosphate hydrolases"/>
    <property type="match status" value="1"/>
</dbReference>
<dbReference type="Gene3D" id="1.20.1560.10">
    <property type="entry name" value="ABC transporter type 1, transmembrane domain"/>
    <property type="match status" value="1"/>
</dbReference>
<dbReference type="PROSITE" id="PS50893">
    <property type="entry name" value="ABC_TRANSPORTER_2"/>
    <property type="match status" value="1"/>
</dbReference>
<dbReference type="PATRIC" id="fig|1423724.4.peg.1700"/>
<evidence type="ECO:0000256" key="1">
    <source>
        <dbReference type="ARBA" id="ARBA00004651"/>
    </source>
</evidence>
<keyword evidence="6 7" id="KW-0472">Membrane</keyword>
<keyword evidence="11" id="KW-1185">Reference proteome</keyword>
<evidence type="ECO:0008006" key="12">
    <source>
        <dbReference type="Google" id="ProtNLM"/>
    </source>
</evidence>
<dbReference type="InterPro" id="IPR003439">
    <property type="entry name" value="ABC_transporter-like_ATP-bd"/>
</dbReference>
<dbReference type="GO" id="GO:0016887">
    <property type="term" value="F:ATP hydrolysis activity"/>
    <property type="evidence" value="ECO:0007669"/>
    <property type="project" value="InterPro"/>
</dbReference>
<dbReference type="CDD" id="cd03228">
    <property type="entry name" value="ABCC_MRP_Like"/>
    <property type="match status" value="1"/>
</dbReference>
<evidence type="ECO:0000256" key="6">
    <source>
        <dbReference type="ARBA" id="ARBA00023136"/>
    </source>
</evidence>
<dbReference type="GO" id="GO:0005886">
    <property type="term" value="C:plasma membrane"/>
    <property type="evidence" value="ECO:0007669"/>
    <property type="project" value="UniProtKB-SubCell"/>
</dbReference>
<dbReference type="SUPFAM" id="SSF90123">
    <property type="entry name" value="ABC transporter transmembrane region"/>
    <property type="match status" value="1"/>
</dbReference>
<dbReference type="Pfam" id="PF00005">
    <property type="entry name" value="ABC_tran"/>
    <property type="match status" value="1"/>
</dbReference>
<feature type="transmembrane region" description="Helical" evidence="7">
    <location>
        <begin position="15"/>
        <end position="38"/>
    </location>
</feature>
<comment type="subcellular location">
    <subcellularLocation>
        <location evidence="1">Cell membrane</location>
        <topology evidence="1">Multi-pass membrane protein</topology>
    </subcellularLocation>
</comment>
<feature type="transmembrane region" description="Helical" evidence="7">
    <location>
        <begin position="128"/>
        <end position="160"/>
    </location>
</feature>
<reference evidence="10 11" key="1">
    <citation type="journal article" date="2015" name="Genome Announc.">
        <title>Expanding the biotechnology potential of lactobacilli through comparative genomics of 213 strains and associated genera.</title>
        <authorList>
            <person name="Sun Z."/>
            <person name="Harris H.M."/>
            <person name="McCann A."/>
            <person name="Guo C."/>
            <person name="Argimon S."/>
            <person name="Zhang W."/>
            <person name="Yang X."/>
            <person name="Jeffery I.B."/>
            <person name="Cooney J.C."/>
            <person name="Kagawa T.F."/>
            <person name="Liu W."/>
            <person name="Song Y."/>
            <person name="Salvetti E."/>
            <person name="Wrobel A."/>
            <person name="Rasinkangas P."/>
            <person name="Parkhill J."/>
            <person name="Rea M.C."/>
            <person name="O'Sullivan O."/>
            <person name="Ritari J."/>
            <person name="Douillard F.P."/>
            <person name="Paul Ross R."/>
            <person name="Yang R."/>
            <person name="Briner A.E."/>
            <person name="Felis G.E."/>
            <person name="de Vos W.M."/>
            <person name="Barrangou R."/>
            <person name="Klaenhammer T.R."/>
            <person name="Caufield P.W."/>
            <person name="Cui Y."/>
            <person name="Zhang H."/>
            <person name="O'Toole P.W."/>
        </authorList>
    </citation>
    <scope>NUCLEOTIDE SEQUENCE [LARGE SCALE GENOMIC DNA]</scope>
    <source>
        <strain evidence="10 11">DSM 16634</strain>
    </source>
</reference>
<name>A0A0R1U238_9LACO</name>
<accession>A0A0R1U238</accession>
<dbReference type="AlphaFoldDB" id="A0A0R1U238"/>
<dbReference type="OrthoDB" id="2326711at2"/>
<dbReference type="PANTHER" id="PTHR24221">
    <property type="entry name" value="ATP-BINDING CASSETTE SUB-FAMILY B"/>
    <property type="match status" value="1"/>
</dbReference>
<feature type="domain" description="ABC transporter" evidence="8">
    <location>
        <begin position="325"/>
        <end position="554"/>
    </location>
</feature>
<evidence type="ECO:0000313" key="11">
    <source>
        <dbReference type="Proteomes" id="UP000051324"/>
    </source>
</evidence>
<organism evidence="10 11">
    <name type="scientific">Ligilactobacillus apodemi DSM 16634 = JCM 16172</name>
    <dbReference type="NCBI Taxonomy" id="1423724"/>
    <lineage>
        <taxon>Bacteria</taxon>
        <taxon>Bacillati</taxon>
        <taxon>Bacillota</taxon>
        <taxon>Bacilli</taxon>
        <taxon>Lactobacillales</taxon>
        <taxon>Lactobacillaceae</taxon>
        <taxon>Ligilactobacillus</taxon>
    </lineage>
</organism>
<feature type="domain" description="ABC transmembrane type-1" evidence="9">
    <location>
        <begin position="15"/>
        <end position="294"/>
    </location>
</feature>
<dbReference type="EMBL" id="AZFT01000002">
    <property type="protein sequence ID" value="KRL87408.1"/>
    <property type="molecule type" value="Genomic_DNA"/>
</dbReference>
<dbReference type="RefSeq" id="WP_051533653.1">
    <property type="nucleotide sequence ID" value="NZ_AZFT01000002.1"/>
</dbReference>
<feature type="transmembrane region" description="Helical" evidence="7">
    <location>
        <begin position="274"/>
        <end position="292"/>
    </location>
</feature>
<evidence type="ECO:0000256" key="3">
    <source>
        <dbReference type="ARBA" id="ARBA00022741"/>
    </source>
</evidence>
<keyword evidence="3" id="KW-0547">Nucleotide-binding</keyword>
<dbReference type="Proteomes" id="UP000051324">
    <property type="component" value="Unassembled WGS sequence"/>
</dbReference>
<protein>
    <recommendedName>
        <fullName evidence="12">ABC transporter ATP-binding protein</fullName>
    </recommendedName>
</protein>
<dbReference type="SUPFAM" id="SSF52540">
    <property type="entry name" value="P-loop containing nucleoside triphosphate hydrolases"/>
    <property type="match status" value="1"/>
</dbReference>
<dbReference type="GO" id="GO:0140359">
    <property type="term" value="F:ABC-type transporter activity"/>
    <property type="evidence" value="ECO:0007669"/>
    <property type="project" value="InterPro"/>
</dbReference>
<dbReference type="InterPro" id="IPR003593">
    <property type="entry name" value="AAA+_ATPase"/>
</dbReference>
<evidence type="ECO:0000256" key="7">
    <source>
        <dbReference type="SAM" id="Phobius"/>
    </source>
</evidence>
<dbReference type="InterPro" id="IPR027417">
    <property type="entry name" value="P-loop_NTPase"/>
</dbReference>
<evidence type="ECO:0000256" key="2">
    <source>
        <dbReference type="ARBA" id="ARBA00022692"/>
    </source>
</evidence>
<keyword evidence="5 7" id="KW-1133">Transmembrane helix</keyword>
<dbReference type="InterPro" id="IPR011527">
    <property type="entry name" value="ABC1_TM_dom"/>
</dbReference>
<keyword evidence="2 7" id="KW-0812">Transmembrane</keyword>
<dbReference type="SMART" id="SM00382">
    <property type="entry name" value="AAA"/>
    <property type="match status" value="1"/>
</dbReference>
<evidence type="ECO:0000313" key="10">
    <source>
        <dbReference type="EMBL" id="KRL87408.1"/>
    </source>
</evidence>
<keyword evidence="4" id="KW-0067">ATP-binding</keyword>
<dbReference type="PROSITE" id="PS50929">
    <property type="entry name" value="ABC_TM1F"/>
    <property type="match status" value="1"/>
</dbReference>
<evidence type="ECO:0000259" key="8">
    <source>
        <dbReference type="PROSITE" id="PS50893"/>
    </source>
</evidence>
<dbReference type="STRING" id="1423724.FC32_GL001635"/>
<comment type="caution">
    <text evidence="10">The sequence shown here is derived from an EMBL/GenBank/DDBJ whole genome shotgun (WGS) entry which is preliminary data.</text>
</comment>
<proteinExistence type="predicted"/>
<dbReference type="GO" id="GO:0034040">
    <property type="term" value="F:ATPase-coupled lipid transmembrane transporter activity"/>
    <property type="evidence" value="ECO:0007669"/>
    <property type="project" value="TreeGrafter"/>
</dbReference>
<dbReference type="PANTHER" id="PTHR24221:SF654">
    <property type="entry name" value="ATP-BINDING CASSETTE SUB-FAMILY B MEMBER 6"/>
    <property type="match status" value="1"/>
</dbReference>
<evidence type="ECO:0000256" key="4">
    <source>
        <dbReference type="ARBA" id="ARBA00022840"/>
    </source>
</evidence>
<evidence type="ECO:0000256" key="5">
    <source>
        <dbReference type="ARBA" id="ARBA00022989"/>
    </source>
</evidence>
<evidence type="ECO:0000259" key="9">
    <source>
        <dbReference type="PROSITE" id="PS50929"/>
    </source>
</evidence>
<gene>
    <name evidence="10" type="ORF">FC32_GL001635</name>
</gene>
<dbReference type="eggNOG" id="COG1132">
    <property type="taxonomic scope" value="Bacteria"/>
</dbReference>
<dbReference type="InterPro" id="IPR039421">
    <property type="entry name" value="Type_1_exporter"/>
</dbReference>
<dbReference type="InterPro" id="IPR036640">
    <property type="entry name" value="ABC1_TM_sf"/>
</dbReference>
<feature type="transmembrane region" description="Helical" evidence="7">
    <location>
        <begin position="50"/>
        <end position="74"/>
    </location>
</feature>
<dbReference type="GO" id="GO:0005524">
    <property type="term" value="F:ATP binding"/>
    <property type="evidence" value="ECO:0007669"/>
    <property type="project" value="UniProtKB-KW"/>
</dbReference>